<reference evidence="3 4" key="1">
    <citation type="journal article" date="2020" name="bioRxiv">
        <title>Whole genome comparisons of ergot fungi reveals the divergence and evolution of species within the genus Claviceps are the result of varying mechanisms driving genome evolution and host range expansion.</title>
        <authorList>
            <person name="Wyka S.A."/>
            <person name="Mondo S.J."/>
            <person name="Liu M."/>
            <person name="Dettman J."/>
            <person name="Nalam V."/>
            <person name="Broders K.D."/>
        </authorList>
    </citation>
    <scope>NUCLEOTIDE SEQUENCE [LARGE SCALE GENOMIC DNA]</scope>
    <source>
        <strain evidence="3 4">LM576</strain>
    </source>
</reference>
<keyword evidence="1" id="KW-0812">Transmembrane</keyword>
<keyword evidence="4" id="KW-1185">Reference proteome</keyword>
<feature type="chain" id="PRO_5040143244" description="IdtS" evidence="2">
    <location>
        <begin position="25"/>
        <end position="287"/>
    </location>
</feature>
<feature type="transmembrane region" description="Helical" evidence="1">
    <location>
        <begin position="250"/>
        <end position="273"/>
    </location>
</feature>
<evidence type="ECO:0008006" key="5">
    <source>
        <dbReference type="Google" id="ProtNLM"/>
    </source>
</evidence>
<comment type="caution">
    <text evidence="3">The sequence shown here is derived from an EMBL/GenBank/DDBJ whole genome shotgun (WGS) entry which is preliminary data.</text>
</comment>
<dbReference type="AlphaFoldDB" id="A0A9P7PY84"/>
<feature type="transmembrane region" description="Helical" evidence="1">
    <location>
        <begin position="69"/>
        <end position="90"/>
    </location>
</feature>
<keyword evidence="1" id="KW-1133">Transmembrane helix</keyword>
<feature type="transmembrane region" description="Helical" evidence="1">
    <location>
        <begin position="102"/>
        <end position="129"/>
    </location>
</feature>
<keyword evidence="1" id="KW-0472">Membrane</keyword>
<protein>
    <recommendedName>
        <fullName evidence="5">IdtS</fullName>
    </recommendedName>
</protein>
<feature type="transmembrane region" description="Helical" evidence="1">
    <location>
        <begin position="158"/>
        <end position="180"/>
    </location>
</feature>
<gene>
    <name evidence="3" type="ORF">E4U13_005180</name>
</gene>
<name>A0A9P7PY84_9HYPO</name>
<keyword evidence="2" id="KW-0732">Signal</keyword>
<evidence type="ECO:0000256" key="1">
    <source>
        <dbReference type="SAM" id="Phobius"/>
    </source>
</evidence>
<organism evidence="3 4">
    <name type="scientific">Claviceps humidiphila</name>
    <dbReference type="NCBI Taxonomy" id="1294629"/>
    <lineage>
        <taxon>Eukaryota</taxon>
        <taxon>Fungi</taxon>
        <taxon>Dikarya</taxon>
        <taxon>Ascomycota</taxon>
        <taxon>Pezizomycotina</taxon>
        <taxon>Sordariomycetes</taxon>
        <taxon>Hypocreomycetidae</taxon>
        <taxon>Hypocreales</taxon>
        <taxon>Clavicipitaceae</taxon>
        <taxon>Claviceps</taxon>
    </lineage>
</organism>
<proteinExistence type="predicted"/>
<feature type="transmembrane region" description="Helical" evidence="1">
    <location>
        <begin position="219"/>
        <end position="238"/>
    </location>
</feature>
<dbReference type="EMBL" id="SRQM01000413">
    <property type="protein sequence ID" value="KAG6110880.1"/>
    <property type="molecule type" value="Genomic_DNA"/>
</dbReference>
<accession>A0A9P7PY84</accession>
<dbReference type="Proteomes" id="UP000732380">
    <property type="component" value="Unassembled WGS sequence"/>
</dbReference>
<evidence type="ECO:0000256" key="2">
    <source>
        <dbReference type="SAM" id="SignalP"/>
    </source>
</evidence>
<evidence type="ECO:0000313" key="3">
    <source>
        <dbReference type="EMBL" id="KAG6110880.1"/>
    </source>
</evidence>
<feature type="signal peptide" evidence="2">
    <location>
        <begin position="1"/>
        <end position="24"/>
    </location>
</feature>
<evidence type="ECO:0000313" key="4">
    <source>
        <dbReference type="Proteomes" id="UP000732380"/>
    </source>
</evidence>
<sequence length="287" mass="32018">MAPSIRSSFSFLQVLLILAGMVWKAYEGFAIIDYFDHATGHARHEAANCSWYELCIFASMSSWWKNWPWFALHLFLYTSQLAGLSAIILCEAVPQGGFLRRLGIFVASTYLTRLLGLSTALPTISLWILHRHRRTKTTVGPTRSWRHGPEHDTFLRRIFWFSALTHIGSFLVAVTAALTVGDRSPWHLTNTLLGVPNCSQLPCSQIAQRYARLRQINEMTGTSSGFFLTAGIFYQALAADTDKFRKGAQLLIRMFFVSLIAGPAAGGADVLLLRNLFITSSVKTPAT</sequence>